<feature type="transmembrane region" description="Helical" evidence="1">
    <location>
        <begin position="187"/>
        <end position="207"/>
    </location>
</feature>
<organism evidence="2 3">
    <name type="scientific">Peptostreptococcus porci</name>
    <dbReference type="NCBI Taxonomy" id="2652282"/>
    <lineage>
        <taxon>Bacteria</taxon>
        <taxon>Bacillati</taxon>
        <taxon>Bacillota</taxon>
        <taxon>Clostridia</taxon>
        <taxon>Peptostreptococcales</taxon>
        <taxon>Peptostreptococcaceae</taxon>
        <taxon>Peptostreptococcus</taxon>
    </lineage>
</organism>
<evidence type="ECO:0000313" key="3">
    <source>
        <dbReference type="Proteomes" id="UP000440713"/>
    </source>
</evidence>
<comment type="caution">
    <text evidence="2">The sequence shown here is derived from an EMBL/GenBank/DDBJ whole genome shotgun (WGS) entry which is preliminary data.</text>
</comment>
<feature type="transmembrane region" description="Helical" evidence="1">
    <location>
        <begin position="103"/>
        <end position="119"/>
    </location>
</feature>
<proteinExistence type="predicted"/>
<keyword evidence="3" id="KW-1185">Reference proteome</keyword>
<feature type="transmembrane region" description="Helical" evidence="1">
    <location>
        <begin position="131"/>
        <end position="151"/>
    </location>
</feature>
<feature type="transmembrane region" description="Helical" evidence="1">
    <location>
        <begin position="6"/>
        <end position="24"/>
    </location>
</feature>
<evidence type="ECO:0000313" key="2">
    <source>
        <dbReference type="EMBL" id="MST61464.1"/>
    </source>
</evidence>
<protein>
    <recommendedName>
        <fullName evidence="4">Beta-carotene 15,15'-monooxygenase</fullName>
    </recommendedName>
</protein>
<dbReference type="Proteomes" id="UP000440713">
    <property type="component" value="Unassembled WGS sequence"/>
</dbReference>
<feature type="transmembrane region" description="Helical" evidence="1">
    <location>
        <begin position="31"/>
        <end position="50"/>
    </location>
</feature>
<reference evidence="2 3" key="1">
    <citation type="submission" date="2019-08" db="EMBL/GenBank/DDBJ databases">
        <title>In-depth cultivation of the pig gut microbiome towards novel bacterial diversity and tailored functional studies.</title>
        <authorList>
            <person name="Wylensek D."/>
            <person name="Hitch T.C.A."/>
            <person name="Clavel T."/>
        </authorList>
    </citation>
    <scope>NUCLEOTIDE SEQUENCE [LARGE SCALE GENOMIC DNA]</scope>
    <source>
        <strain evidence="2 3">WCA-SAB-591-4A-A</strain>
    </source>
</reference>
<dbReference type="RefSeq" id="WP_154536901.1">
    <property type="nucleotide sequence ID" value="NZ_JAXEEZ010000097.1"/>
</dbReference>
<evidence type="ECO:0008006" key="4">
    <source>
        <dbReference type="Google" id="ProtNLM"/>
    </source>
</evidence>
<keyword evidence="1" id="KW-1133">Transmembrane helix</keyword>
<dbReference type="EMBL" id="VUNE01000001">
    <property type="protein sequence ID" value="MST61464.1"/>
    <property type="molecule type" value="Genomic_DNA"/>
</dbReference>
<feature type="transmembrane region" description="Helical" evidence="1">
    <location>
        <begin position="163"/>
        <end position="181"/>
    </location>
</feature>
<accession>A0A6N7XDG6</accession>
<keyword evidence="1" id="KW-0812">Transmembrane</keyword>
<gene>
    <name evidence="2" type="ORF">FYJ71_00510</name>
</gene>
<name>A0A6N7XDG6_9FIRM</name>
<sequence length="222" mass="25020">MGVFESIFDIAYLLIVISLGIKLLNNKKSGGRLFGIMAILLGAGDAFHLVPRIISHFTANGFEKNVVALSWGQFVTSITMTIFYVLFYHYYRNLSGDTDDRKKFAIYILAIARIILVLLPQNNWGTADGNYLFGIYRNIPFAILGLLLIIWTYKQKNTTGLKHMSLLIFLSFAFYIPVVLLSDFIPAIGALMLPKTLAYLAIVWLGYSHFNSGKKTQYATVR</sequence>
<keyword evidence="1" id="KW-0472">Membrane</keyword>
<evidence type="ECO:0000256" key="1">
    <source>
        <dbReference type="SAM" id="Phobius"/>
    </source>
</evidence>
<dbReference type="AlphaFoldDB" id="A0A6N7XDG6"/>
<feature type="transmembrane region" description="Helical" evidence="1">
    <location>
        <begin position="70"/>
        <end position="91"/>
    </location>
</feature>